<keyword evidence="2" id="KW-0732">Signal</keyword>
<feature type="domain" description="Knr4/Smi1-like" evidence="3">
    <location>
        <begin position="132"/>
        <end position="262"/>
    </location>
</feature>
<protein>
    <submittedName>
        <fullName evidence="4">Cell wall assembly regulator SMI1</fullName>
    </submittedName>
</protein>
<gene>
    <name evidence="4" type="ORF">SAMN05660976_07118</name>
</gene>
<dbReference type="EMBL" id="FOBF01000023">
    <property type="protein sequence ID" value="SEN23318.1"/>
    <property type="molecule type" value="Genomic_DNA"/>
</dbReference>
<dbReference type="PANTHER" id="PTHR47432:SF1">
    <property type="entry name" value="CELL WALL ASSEMBLY REGULATOR SMI1"/>
    <property type="match status" value="1"/>
</dbReference>
<dbReference type="InterPro" id="IPR051873">
    <property type="entry name" value="KNR4/SMI1_regulator"/>
</dbReference>
<dbReference type="SUPFAM" id="SSF160631">
    <property type="entry name" value="SMI1/KNR4-like"/>
    <property type="match status" value="2"/>
</dbReference>
<organism evidence="4 5">
    <name type="scientific">Nonomuraea pusilla</name>
    <dbReference type="NCBI Taxonomy" id="46177"/>
    <lineage>
        <taxon>Bacteria</taxon>
        <taxon>Bacillati</taxon>
        <taxon>Actinomycetota</taxon>
        <taxon>Actinomycetes</taxon>
        <taxon>Streptosporangiales</taxon>
        <taxon>Streptosporangiaceae</taxon>
        <taxon>Nonomuraea</taxon>
    </lineage>
</organism>
<feature type="chain" id="PRO_5011743384" evidence="2">
    <location>
        <begin position="24"/>
        <end position="527"/>
    </location>
</feature>
<reference evidence="4 5" key="1">
    <citation type="submission" date="2016-10" db="EMBL/GenBank/DDBJ databases">
        <authorList>
            <person name="de Groot N.N."/>
        </authorList>
    </citation>
    <scope>NUCLEOTIDE SEQUENCE [LARGE SCALE GENOMIC DNA]</scope>
    <source>
        <strain evidence="4 5">DSM 43357</strain>
    </source>
</reference>
<evidence type="ECO:0000313" key="5">
    <source>
        <dbReference type="Proteomes" id="UP000198953"/>
    </source>
</evidence>
<dbReference type="PANTHER" id="PTHR47432">
    <property type="entry name" value="CELL WALL ASSEMBLY REGULATOR SMI1"/>
    <property type="match status" value="1"/>
</dbReference>
<dbReference type="AlphaFoldDB" id="A0A1H8EX38"/>
<accession>A0A1H8EX38</accession>
<evidence type="ECO:0000313" key="4">
    <source>
        <dbReference type="EMBL" id="SEN23318.1"/>
    </source>
</evidence>
<feature type="domain" description="Knr4/Smi1-like" evidence="3">
    <location>
        <begin position="377"/>
        <end position="495"/>
    </location>
</feature>
<dbReference type="Pfam" id="PF09346">
    <property type="entry name" value="SMI1_KNR4"/>
    <property type="match status" value="1"/>
</dbReference>
<feature type="signal peptide" evidence="2">
    <location>
        <begin position="1"/>
        <end position="23"/>
    </location>
</feature>
<keyword evidence="5" id="KW-1185">Reference proteome</keyword>
<name>A0A1H8EX38_9ACTN</name>
<feature type="region of interest" description="Disordered" evidence="1">
    <location>
        <begin position="292"/>
        <end position="345"/>
    </location>
</feature>
<proteinExistence type="predicted"/>
<sequence>MWRWGRVCLAGLLLCAGAGGSGAEPVSGVMCAASGGTYMVWSCGDPETEAQLRAQAMTPDEARSVGCPPVYFGRGPEQDEETWQVLVPTGEPSLTPRTPDPAVAGRVGAAWDRIERWLGAHASATLRKLRHPVDGDHLARWERDNGRLPDDLFASLQRHDGADGNFGAGFPLPPELGLARLSSFDSLRSSNCQDLVMSGAVDEADPDDGAWHGSLLPFASDGHGWDLFADPRNGRVGEKKWDERVRYDGPMGWRSFADLLEALAASMEQGQAVREWYPSVSAGCELRWTTARPPSLPSGCAGSARPSPTPEPTPEAEEPSPLTDADARGIGCRPPRRPPVVRTPDPAVTRKVDAAWRRIERWLLRRAPRSHRTLRAPARPLDIARAEARMGLTFPDDLRASLLRHDGAGIGPGPLWLYAPAKEIAAEWSLMCGLYLDGTITPDVTWWHGRLIPYAPSNDGGHLFLDTGTGRTGEYYNETGLTLEGDPVWPSYLAQLSDLATSLEMGRPMRSWKPTVVKGELDWTFVR</sequence>
<evidence type="ECO:0000256" key="1">
    <source>
        <dbReference type="SAM" id="MobiDB-lite"/>
    </source>
</evidence>
<dbReference type="SMART" id="SM00860">
    <property type="entry name" value="SMI1_KNR4"/>
    <property type="match status" value="2"/>
</dbReference>
<evidence type="ECO:0000256" key="2">
    <source>
        <dbReference type="SAM" id="SignalP"/>
    </source>
</evidence>
<dbReference type="Proteomes" id="UP000198953">
    <property type="component" value="Unassembled WGS sequence"/>
</dbReference>
<evidence type="ECO:0000259" key="3">
    <source>
        <dbReference type="SMART" id="SM00860"/>
    </source>
</evidence>
<dbReference type="InterPro" id="IPR037883">
    <property type="entry name" value="Knr4/Smi1-like_sf"/>
</dbReference>
<dbReference type="InterPro" id="IPR018958">
    <property type="entry name" value="Knr4/Smi1-like_dom"/>
</dbReference>